<feature type="compositionally biased region" description="Polar residues" evidence="1">
    <location>
        <begin position="23"/>
        <end position="34"/>
    </location>
</feature>
<name>A0A6A8D5R8_9BACI</name>
<protein>
    <submittedName>
        <fullName evidence="2">Uncharacterized protein</fullName>
    </submittedName>
</protein>
<comment type="caution">
    <text evidence="2">The sequence shown here is derived from an EMBL/GenBank/DDBJ whole genome shotgun (WGS) entry which is preliminary data.</text>
</comment>
<organism evidence="2 3">
    <name type="scientific">Aquibacillus halophilus</name>
    <dbReference type="NCBI Taxonomy" id="930132"/>
    <lineage>
        <taxon>Bacteria</taxon>
        <taxon>Bacillati</taxon>
        <taxon>Bacillota</taxon>
        <taxon>Bacilli</taxon>
        <taxon>Bacillales</taxon>
        <taxon>Bacillaceae</taxon>
        <taxon>Aquibacillus</taxon>
    </lineage>
</organism>
<evidence type="ECO:0000256" key="1">
    <source>
        <dbReference type="SAM" id="MobiDB-lite"/>
    </source>
</evidence>
<dbReference type="EMBL" id="WJNG01000001">
    <property type="protein sequence ID" value="MRH41053.1"/>
    <property type="molecule type" value="Genomic_DNA"/>
</dbReference>
<gene>
    <name evidence="2" type="ORF">GH741_00005</name>
</gene>
<dbReference type="OrthoDB" id="2974195at2"/>
<dbReference type="InterPro" id="IPR025555">
    <property type="entry name" value="YppG"/>
</dbReference>
<dbReference type="Pfam" id="PF14179">
    <property type="entry name" value="YppG"/>
    <property type="match status" value="1"/>
</dbReference>
<dbReference type="Proteomes" id="UP000799092">
    <property type="component" value="Unassembled WGS sequence"/>
</dbReference>
<reference evidence="2" key="1">
    <citation type="submission" date="2019-11" db="EMBL/GenBank/DDBJ databases">
        <authorList>
            <person name="Li J."/>
        </authorList>
    </citation>
    <scope>NUCLEOTIDE SEQUENCE</scope>
    <source>
        <strain evidence="2">B6B</strain>
    </source>
</reference>
<dbReference type="RefSeq" id="WP_153734729.1">
    <property type="nucleotide sequence ID" value="NZ_WJNG01000001.1"/>
</dbReference>
<feature type="compositionally biased region" description="Low complexity" evidence="1">
    <location>
        <begin position="50"/>
        <end position="59"/>
    </location>
</feature>
<evidence type="ECO:0000313" key="3">
    <source>
        <dbReference type="Proteomes" id="UP000799092"/>
    </source>
</evidence>
<accession>A0A6A8D5R8</accession>
<proteinExistence type="predicted"/>
<dbReference type="AlphaFoldDB" id="A0A6A8D5R8"/>
<evidence type="ECO:0000313" key="2">
    <source>
        <dbReference type="EMBL" id="MRH41053.1"/>
    </source>
</evidence>
<feature type="region of interest" description="Disordered" evidence="1">
    <location>
        <begin position="1"/>
        <end position="66"/>
    </location>
</feature>
<keyword evidence="3" id="KW-1185">Reference proteome</keyword>
<sequence>MFPATRRQQPFRGNHPARFDPFNYQNQNIQQTNPFRRDFLAPQQPPRQGRPPGRRPSSGIDSLIRDENGKIDMVKIGNGVQNVMGVVNQAGPVMNMVKGLLR</sequence>